<dbReference type="KEGG" id="pfy:PFICI_06952"/>
<keyword evidence="2" id="KW-0472">Membrane</keyword>
<keyword evidence="4" id="KW-1185">Reference proteome</keyword>
<dbReference type="Proteomes" id="UP000030651">
    <property type="component" value="Unassembled WGS sequence"/>
</dbReference>
<feature type="region of interest" description="Disordered" evidence="1">
    <location>
        <begin position="1"/>
        <end position="25"/>
    </location>
</feature>
<feature type="region of interest" description="Disordered" evidence="1">
    <location>
        <begin position="298"/>
        <end position="328"/>
    </location>
</feature>
<evidence type="ECO:0000313" key="4">
    <source>
        <dbReference type="Proteomes" id="UP000030651"/>
    </source>
</evidence>
<evidence type="ECO:0000313" key="3">
    <source>
        <dbReference type="EMBL" id="ETS81950.1"/>
    </source>
</evidence>
<dbReference type="STRING" id="1229662.W3X7B1"/>
<dbReference type="AlphaFoldDB" id="W3X7B1"/>
<evidence type="ECO:0000256" key="2">
    <source>
        <dbReference type="SAM" id="Phobius"/>
    </source>
</evidence>
<dbReference type="OrthoDB" id="5296155at2759"/>
<dbReference type="RefSeq" id="XP_007833724.1">
    <property type="nucleotide sequence ID" value="XM_007835533.1"/>
</dbReference>
<dbReference type="eggNOG" id="ENOG502SE67">
    <property type="taxonomic scope" value="Eukaryota"/>
</dbReference>
<sequence length="400" mass="41762">MFTPVYGPGPPRMSSSHGHRYSSSSRHSSIQHLPVIEEVPPPAEKSALRPLVSAAFWFPASPPPTYHFGVGSDSSGVEDNVENVWVPPMNGPRRTRRRTRLWYRRPAWLAGRGGWRRLALFATFVLVCVVGLILGLTLGLRRNNPDSPDSVMAANQFPAGSYAFKTTLASTSTACTTNADTFRCYPHTSRNASATGSEATFLWTIALSSQSSSSSSSSLQQPEYIVSAAASSSPFMISFTNVSVTVLDRGNDAERLSFQIPMDLGVVPTGDDGGGGGSATCWFNGTATLGATIWTRRPPSLLNRSSSSGGGGGGDGGNGSSSSNGTEPVGIVETARTATSASSTSSFTPWPFAVEIERSAAAAPDVPTCVNTKGNTLGQFGVAAGGGSCICVYDNLGTAS</sequence>
<organism evidence="3 4">
    <name type="scientific">Pestalotiopsis fici (strain W106-1 / CGMCC3.15140)</name>
    <dbReference type="NCBI Taxonomy" id="1229662"/>
    <lineage>
        <taxon>Eukaryota</taxon>
        <taxon>Fungi</taxon>
        <taxon>Dikarya</taxon>
        <taxon>Ascomycota</taxon>
        <taxon>Pezizomycotina</taxon>
        <taxon>Sordariomycetes</taxon>
        <taxon>Xylariomycetidae</taxon>
        <taxon>Amphisphaeriales</taxon>
        <taxon>Sporocadaceae</taxon>
        <taxon>Pestalotiopsis</taxon>
    </lineage>
</organism>
<keyword evidence="2" id="KW-1133">Transmembrane helix</keyword>
<proteinExistence type="predicted"/>
<name>W3X7B1_PESFW</name>
<dbReference type="HOGENOM" id="CLU_050915_0_0_1"/>
<reference evidence="4" key="1">
    <citation type="journal article" date="2015" name="BMC Genomics">
        <title>Genomic and transcriptomic analysis of the endophytic fungus Pestalotiopsis fici reveals its lifestyle and high potential for synthesis of natural products.</title>
        <authorList>
            <person name="Wang X."/>
            <person name="Zhang X."/>
            <person name="Liu L."/>
            <person name="Xiang M."/>
            <person name="Wang W."/>
            <person name="Sun X."/>
            <person name="Che Y."/>
            <person name="Guo L."/>
            <person name="Liu G."/>
            <person name="Guo L."/>
            <person name="Wang C."/>
            <person name="Yin W.B."/>
            <person name="Stadler M."/>
            <person name="Zhang X."/>
            <person name="Liu X."/>
        </authorList>
    </citation>
    <scope>NUCLEOTIDE SEQUENCE [LARGE SCALE GENOMIC DNA]</scope>
    <source>
        <strain evidence="4">W106-1 / CGMCC3.15140</strain>
    </source>
</reference>
<gene>
    <name evidence="3" type="ORF">PFICI_06952</name>
</gene>
<evidence type="ECO:0000256" key="1">
    <source>
        <dbReference type="SAM" id="MobiDB-lite"/>
    </source>
</evidence>
<keyword evidence="2" id="KW-0812">Transmembrane</keyword>
<accession>W3X7B1</accession>
<feature type="transmembrane region" description="Helical" evidence="2">
    <location>
        <begin position="118"/>
        <end position="140"/>
    </location>
</feature>
<dbReference type="EMBL" id="KI912112">
    <property type="protein sequence ID" value="ETS81950.1"/>
    <property type="molecule type" value="Genomic_DNA"/>
</dbReference>
<dbReference type="GeneID" id="19271965"/>
<dbReference type="OMA" id="CNDPSHQ"/>
<protein>
    <submittedName>
        <fullName evidence="3">Uncharacterized protein</fullName>
    </submittedName>
</protein>
<feature type="compositionally biased region" description="Low complexity" evidence="1">
    <location>
        <begin position="12"/>
        <end position="25"/>
    </location>
</feature>
<feature type="compositionally biased region" description="Gly residues" evidence="1">
    <location>
        <begin position="308"/>
        <end position="319"/>
    </location>
</feature>
<dbReference type="InParanoid" id="W3X7B1"/>